<evidence type="ECO:0000259" key="11">
    <source>
        <dbReference type="Pfam" id="PF14698"/>
    </source>
</evidence>
<dbReference type="InterPro" id="IPR044730">
    <property type="entry name" value="RNase_H-like_dom_plant"/>
</dbReference>
<dbReference type="CDD" id="cd01359">
    <property type="entry name" value="Argininosuccinate_lyase"/>
    <property type="match status" value="1"/>
</dbReference>
<dbReference type="InterPro" id="IPR029419">
    <property type="entry name" value="Arg_succ_lyase_C"/>
</dbReference>
<dbReference type="InterPro" id="IPR000362">
    <property type="entry name" value="Fumarate_lyase_fam"/>
</dbReference>
<evidence type="ECO:0000256" key="8">
    <source>
        <dbReference type="ARBA" id="ARBA00032749"/>
    </source>
</evidence>
<feature type="domain" description="Argininosuccinate lyase C-terminal" evidence="11">
    <location>
        <begin position="399"/>
        <end position="465"/>
    </location>
</feature>
<dbReference type="SUPFAM" id="SSF53098">
    <property type="entry name" value="Ribonuclease H-like"/>
    <property type="match status" value="1"/>
</dbReference>
<dbReference type="Pfam" id="PF00206">
    <property type="entry name" value="Lyase_1"/>
    <property type="match status" value="1"/>
</dbReference>
<comment type="catalytic activity">
    <reaction evidence="1">
        <text>2-(N(omega)-L-arginino)succinate = fumarate + L-arginine</text>
        <dbReference type="Rhea" id="RHEA:24020"/>
        <dbReference type="ChEBI" id="CHEBI:29806"/>
        <dbReference type="ChEBI" id="CHEBI:32682"/>
        <dbReference type="ChEBI" id="CHEBI:57472"/>
        <dbReference type="EC" id="4.3.2.1"/>
    </reaction>
</comment>
<name>A0AAW2PN00_SESRA</name>
<dbReference type="PANTHER" id="PTHR43814:SF1">
    <property type="entry name" value="ARGININOSUCCINATE LYASE"/>
    <property type="match status" value="1"/>
</dbReference>
<dbReference type="EC" id="4.3.2.1" evidence="4"/>
<evidence type="ECO:0000259" key="10">
    <source>
        <dbReference type="Pfam" id="PF13456"/>
    </source>
</evidence>
<keyword evidence="6" id="KW-0028">Amino-acid biosynthesis</keyword>
<dbReference type="GO" id="GO:0004056">
    <property type="term" value="F:argininosuccinate lyase activity"/>
    <property type="evidence" value="ECO:0007669"/>
    <property type="project" value="UniProtKB-EC"/>
</dbReference>
<evidence type="ECO:0000256" key="3">
    <source>
        <dbReference type="ARBA" id="ARBA00010755"/>
    </source>
</evidence>
<evidence type="ECO:0000256" key="5">
    <source>
        <dbReference type="ARBA" id="ARBA00022571"/>
    </source>
</evidence>
<dbReference type="InterPro" id="IPR009049">
    <property type="entry name" value="Argininosuccinate_lyase"/>
</dbReference>
<evidence type="ECO:0000256" key="1">
    <source>
        <dbReference type="ARBA" id="ARBA00000985"/>
    </source>
</evidence>
<dbReference type="AlphaFoldDB" id="A0AAW2PN00"/>
<evidence type="ECO:0000259" key="9">
    <source>
        <dbReference type="Pfam" id="PF00206"/>
    </source>
</evidence>
<dbReference type="FunFam" id="1.10.40.30:FF:000001">
    <property type="entry name" value="Argininosuccinate lyase"/>
    <property type="match status" value="1"/>
</dbReference>
<dbReference type="InterPro" id="IPR002156">
    <property type="entry name" value="RNaseH_domain"/>
</dbReference>
<evidence type="ECO:0000256" key="2">
    <source>
        <dbReference type="ARBA" id="ARBA00004941"/>
    </source>
</evidence>
<dbReference type="InterPro" id="IPR008948">
    <property type="entry name" value="L-Aspartase-like"/>
</dbReference>
<evidence type="ECO:0000256" key="4">
    <source>
        <dbReference type="ARBA" id="ARBA00012338"/>
    </source>
</evidence>
<evidence type="ECO:0000313" key="12">
    <source>
        <dbReference type="EMBL" id="KAL0355916.1"/>
    </source>
</evidence>
<dbReference type="SUPFAM" id="SSF48557">
    <property type="entry name" value="L-aspartase-like"/>
    <property type="match status" value="1"/>
</dbReference>
<dbReference type="PROSITE" id="PS00163">
    <property type="entry name" value="FUMARATE_LYASES"/>
    <property type="match status" value="1"/>
</dbReference>
<organism evidence="12">
    <name type="scientific">Sesamum radiatum</name>
    <name type="common">Black benniseed</name>
    <dbReference type="NCBI Taxonomy" id="300843"/>
    <lineage>
        <taxon>Eukaryota</taxon>
        <taxon>Viridiplantae</taxon>
        <taxon>Streptophyta</taxon>
        <taxon>Embryophyta</taxon>
        <taxon>Tracheophyta</taxon>
        <taxon>Spermatophyta</taxon>
        <taxon>Magnoliopsida</taxon>
        <taxon>eudicotyledons</taxon>
        <taxon>Gunneridae</taxon>
        <taxon>Pentapetalae</taxon>
        <taxon>asterids</taxon>
        <taxon>lamiids</taxon>
        <taxon>Lamiales</taxon>
        <taxon>Pedaliaceae</taxon>
        <taxon>Sesamum</taxon>
    </lineage>
</organism>
<keyword evidence="7 12" id="KW-0456">Lyase</keyword>
<evidence type="ECO:0000256" key="7">
    <source>
        <dbReference type="ARBA" id="ARBA00023239"/>
    </source>
</evidence>
<protein>
    <recommendedName>
        <fullName evidence="4">argininosuccinate lyase</fullName>
        <ecNumber evidence="4">4.3.2.1</ecNumber>
    </recommendedName>
    <alternativeName>
        <fullName evidence="8">Arginosuccinase</fullName>
    </alternativeName>
</protein>
<dbReference type="GO" id="GO:0003676">
    <property type="term" value="F:nucleic acid binding"/>
    <property type="evidence" value="ECO:0007669"/>
    <property type="project" value="InterPro"/>
</dbReference>
<reference evidence="12" key="1">
    <citation type="submission" date="2020-06" db="EMBL/GenBank/DDBJ databases">
        <authorList>
            <person name="Li T."/>
            <person name="Hu X."/>
            <person name="Zhang T."/>
            <person name="Song X."/>
            <person name="Zhang H."/>
            <person name="Dai N."/>
            <person name="Sheng W."/>
            <person name="Hou X."/>
            <person name="Wei L."/>
        </authorList>
    </citation>
    <scope>NUCLEOTIDE SEQUENCE</scope>
    <source>
        <strain evidence="12">G02</strain>
        <tissue evidence="12">Leaf</tissue>
    </source>
</reference>
<feature type="domain" description="RNase H type-1" evidence="10">
    <location>
        <begin position="578"/>
        <end position="700"/>
    </location>
</feature>
<dbReference type="Gene3D" id="1.20.200.10">
    <property type="entry name" value="Fumarase/aspartase (Central domain)"/>
    <property type="match status" value="1"/>
</dbReference>
<dbReference type="PRINTS" id="PR00149">
    <property type="entry name" value="FUMRATELYASE"/>
</dbReference>
<keyword evidence="5" id="KW-0055">Arginine biosynthesis</keyword>
<comment type="caution">
    <text evidence="12">The sequence shown here is derived from an EMBL/GenBank/DDBJ whole genome shotgun (WGS) entry which is preliminary data.</text>
</comment>
<accession>A0AAW2PN00</accession>
<gene>
    <name evidence="12" type="ORF">Sradi_4038500</name>
</gene>
<dbReference type="PANTHER" id="PTHR43814">
    <property type="entry name" value="ARGININOSUCCINATE LYASE"/>
    <property type="match status" value="1"/>
</dbReference>
<dbReference type="Pfam" id="PF14698">
    <property type="entry name" value="ASL_C2"/>
    <property type="match status" value="1"/>
</dbReference>
<dbReference type="PRINTS" id="PR00145">
    <property type="entry name" value="ARGSUCLYASE"/>
</dbReference>
<dbReference type="Gene3D" id="3.30.420.10">
    <property type="entry name" value="Ribonuclease H-like superfamily/Ribonuclease H"/>
    <property type="match status" value="1"/>
</dbReference>
<reference evidence="12" key="2">
    <citation type="journal article" date="2024" name="Plant">
        <title>Genomic evolution and insights into agronomic trait innovations of Sesamum species.</title>
        <authorList>
            <person name="Miao H."/>
            <person name="Wang L."/>
            <person name="Qu L."/>
            <person name="Liu H."/>
            <person name="Sun Y."/>
            <person name="Le M."/>
            <person name="Wang Q."/>
            <person name="Wei S."/>
            <person name="Zheng Y."/>
            <person name="Lin W."/>
            <person name="Duan Y."/>
            <person name="Cao H."/>
            <person name="Xiong S."/>
            <person name="Wang X."/>
            <person name="Wei L."/>
            <person name="Li C."/>
            <person name="Ma Q."/>
            <person name="Ju M."/>
            <person name="Zhao R."/>
            <person name="Li G."/>
            <person name="Mu C."/>
            <person name="Tian Q."/>
            <person name="Mei H."/>
            <person name="Zhang T."/>
            <person name="Gao T."/>
            <person name="Zhang H."/>
        </authorList>
    </citation>
    <scope>NUCLEOTIDE SEQUENCE</scope>
    <source>
        <strain evidence="12">G02</strain>
    </source>
</reference>
<comment type="pathway">
    <text evidence="2">Amino-acid biosynthesis; L-arginine biosynthesis; L-arginine from L-ornithine and carbamoyl phosphate: step 3/3.</text>
</comment>
<dbReference type="GO" id="GO:0004523">
    <property type="term" value="F:RNA-DNA hybrid ribonuclease activity"/>
    <property type="evidence" value="ECO:0007669"/>
    <property type="project" value="InterPro"/>
</dbReference>
<dbReference type="NCBIfam" id="TIGR00838">
    <property type="entry name" value="argH"/>
    <property type="match status" value="1"/>
</dbReference>
<dbReference type="InterPro" id="IPR012337">
    <property type="entry name" value="RNaseH-like_sf"/>
</dbReference>
<dbReference type="FunFam" id="1.20.200.10:FF:000019">
    <property type="entry name" value="Argininosuccinate lyase chloroplastic"/>
    <property type="match status" value="1"/>
</dbReference>
<proteinExistence type="inferred from homology"/>
<evidence type="ECO:0000256" key="6">
    <source>
        <dbReference type="ARBA" id="ARBA00022605"/>
    </source>
</evidence>
<dbReference type="InterPro" id="IPR020557">
    <property type="entry name" value="Fumarate_lyase_CS"/>
</dbReference>
<dbReference type="CDD" id="cd06222">
    <property type="entry name" value="RNase_H_like"/>
    <property type="match status" value="1"/>
</dbReference>
<dbReference type="EMBL" id="JACGWJ010000017">
    <property type="protein sequence ID" value="KAL0355916.1"/>
    <property type="molecule type" value="Genomic_DNA"/>
</dbReference>
<dbReference type="GO" id="GO:0042450">
    <property type="term" value="P:L-arginine biosynthetic process via ornithine"/>
    <property type="evidence" value="ECO:0007669"/>
    <property type="project" value="InterPro"/>
</dbReference>
<dbReference type="HAMAP" id="MF_00006">
    <property type="entry name" value="Arg_succ_lyase"/>
    <property type="match status" value="1"/>
</dbReference>
<dbReference type="InterPro" id="IPR036397">
    <property type="entry name" value="RNaseH_sf"/>
</dbReference>
<dbReference type="Gene3D" id="1.10.40.30">
    <property type="entry name" value="Fumarase/aspartase (C-terminal domain)"/>
    <property type="match status" value="1"/>
</dbReference>
<dbReference type="InterPro" id="IPR024083">
    <property type="entry name" value="Fumarase/histidase_N"/>
</dbReference>
<dbReference type="InterPro" id="IPR022761">
    <property type="entry name" value="Fumarate_lyase_N"/>
</dbReference>
<comment type="similarity">
    <text evidence="3">Belongs to the lyase 1 family. Argininosuccinate lyase subfamily.</text>
</comment>
<feature type="domain" description="Fumarate lyase N-terminal" evidence="9">
    <location>
        <begin position="79"/>
        <end position="335"/>
    </location>
</feature>
<sequence length="726" mass="81279">MPFFSSLPRPFFTPITRSPNLPVVVHRRSFSVAALQMSSKEAKLWGDALRRVSRMPSRNSRSQSHLTKPFTSMTSWAAVHMLLCLLVSDRDSILKGLDEIERLIERGEFAWRTDREDVHMNIEAALTDLVGEPAKKLHTARSRNDQVCTDFRLWCRDAIDAIVLRIKHLQVSLVKLALKNEGLIVPGYTHLQRAQPVLLQHLLLAYVEQLERDASRLLDCRVRMNFCPLGACALAGTGLPIDRFMTSEALGFSAPMRNSIDAVSDRDFVLEFLSANSITAIHLSRLGEEWVLWASEEFGFLTPNDSVSTGSSIMPQKKNPDPMELVRGKSARVIGDLVSLLVLCKGLPHAYNRDLQEDKEPVFDSVKTIMGMLEVSAEFADNITFNQERIRNALPAGHLDATTLADYLVKKGIAFRTSHDIVGRSVAFCVSRKCQLQDLSLAELRSISTVFDEDVYEFLGVENAIKKFSSYGSTGKSDDLPWAIISHWKDDPLCWLHHVGQILQPEEFDFFLVICWFLWWSRNQRCMENKFVNPLQSITSARCFLEAYRKAISRSPTGVPAPTNVTWRSPPNGVIKLNFDGALFQNGAEVGVGVVARDCQGDVRAWLSHRFPRHVELELAEALAARNAIDIALKHRWPSIILEGDCLSLINKLKNPASDTSSIGPLVWDIKTAASTFRCISFNHVSRVGNSLAHNLAKFASARTEGLHQFSVADVQRFALSDSGLS</sequence>
<dbReference type="GO" id="GO:0005829">
    <property type="term" value="C:cytosol"/>
    <property type="evidence" value="ECO:0007669"/>
    <property type="project" value="TreeGrafter"/>
</dbReference>
<dbReference type="Gene3D" id="1.10.275.10">
    <property type="entry name" value="Fumarase/aspartase (N-terminal domain)"/>
    <property type="match status" value="1"/>
</dbReference>
<dbReference type="Pfam" id="PF13456">
    <property type="entry name" value="RVT_3"/>
    <property type="match status" value="1"/>
</dbReference>